<feature type="region of interest" description="Disordered" evidence="1">
    <location>
        <begin position="143"/>
        <end position="185"/>
    </location>
</feature>
<dbReference type="OrthoDB" id="318372at2157"/>
<feature type="domain" description="DUF8112" evidence="2">
    <location>
        <begin position="12"/>
        <end position="117"/>
    </location>
</feature>
<sequence>MYDSNTSNEETIEESIGNDKHQLHCIGFGADTAICQECSAKLRKGESVTVYAVRPASEPGFEVGFVLCEEHENEFSVVWSRGVRELIVRGRVGRVLDAGKKASWKVLLDPEIALVSPSEAMEAYSVEELQEIRGPSTAEIEAAVAGKEDGSDVNEAVTEINQLQEPADDIRPAAEAFSEEDQRER</sequence>
<keyword evidence="4" id="KW-1185">Reference proteome</keyword>
<reference evidence="3 4" key="1">
    <citation type="submission" date="2017-06" db="EMBL/GenBank/DDBJ databases">
        <authorList>
            <person name="Kim H.J."/>
            <person name="Triplett B.A."/>
        </authorList>
    </citation>
    <scope>NUCLEOTIDE SEQUENCE [LARGE SCALE GENOMIC DNA]</scope>
    <source>
        <strain evidence="3 4">DSM 8800</strain>
    </source>
</reference>
<evidence type="ECO:0000256" key="1">
    <source>
        <dbReference type="SAM" id="MobiDB-lite"/>
    </source>
</evidence>
<evidence type="ECO:0000313" key="4">
    <source>
        <dbReference type="Proteomes" id="UP000198397"/>
    </source>
</evidence>
<dbReference type="EMBL" id="FZNQ01000016">
    <property type="protein sequence ID" value="SNR56656.1"/>
    <property type="molecule type" value="Genomic_DNA"/>
</dbReference>
<evidence type="ECO:0000259" key="2">
    <source>
        <dbReference type="Pfam" id="PF26417"/>
    </source>
</evidence>
<dbReference type="InterPro" id="IPR058425">
    <property type="entry name" value="DUF8112"/>
</dbReference>
<dbReference type="Proteomes" id="UP000198397">
    <property type="component" value="Unassembled WGS sequence"/>
</dbReference>
<evidence type="ECO:0000313" key="3">
    <source>
        <dbReference type="EMBL" id="SNR56656.1"/>
    </source>
</evidence>
<dbReference type="Pfam" id="PF26417">
    <property type="entry name" value="DUF8112"/>
    <property type="match status" value="1"/>
</dbReference>
<protein>
    <recommendedName>
        <fullName evidence="2">DUF8112 domain-containing protein</fullName>
    </recommendedName>
</protein>
<organism evidence="3 4">
    <name type="scientific">Halorubrum vacuolatum</name>
    <name type="common">Natronobacterium vacuolatum</name>
    <dbReference type="NCBI Taxonomy" id="63740"/>
    <lineage>
        <taxon>Archaea</taxon>
        <taxon>Methanobacteriati</taxon>
        <taxon>Methanobacteriota</taxon>
        <taxon>Stenosarchaea group</taxon>
        <taxon>Halobacteria</taxon>
        <taxon>Halobacteriales</taxon>
        <taxon>Haloferacaceae</taxon>
        <taxon>Halorubrum</taxon>
    </lineage>
</organism>
<accession>A0A238XC92</accession>
<dbReference type="AlphaFoldDB" id="A0A238XC92"/>
<name>A0A238XC92_HALVU</name>
<dbReference type="RefSeq" id="WP_143420421.1">
    <property type="nucleotide sequence ID" value="NZ_FZNQ01000016.1"/>
</dbReference>
<proteinExistence type="predicted"/>
<gene>
    <name evidence="3" type="ORF">SAMN06264855_11611</name>
</gene>